<comment type="domain">
    <text evidence="6">The RING-type zinc finger domain is essential for ubiquitin ligase activity.</text>
</comment>
<feature type="compositionally biased region" description="Polar residues" evidence="7">
    <location>
        <begin position="34"/>
        <end position="52"/>
    </location>
</feature>
<comment type="pathway">
    <text evidence="6">Protein modification; protein ubiquitination.</text>
</comment>
<evidence type="ECO:0000256" key="4">
    <source>
        <dbReference type="ARBA" id="ARBA00022833"/>
    </source>
</evidence>
<dbReference type="InterPro" id="IPR013083">
    <property type="entry name" value="Znf_RING/FYVE/PHD"/>
</dbReference>
<evidence type="ECO:0000256" key="1">
    <source>
        <dbReference type="ARBA" id="ARBA00009119"/>
    </source>
</evidence>
<dbReference type="EC" id="2.3.2.27" evidence="6"/>
<comment type="function">
    <text evidence="6">E3 ubiquitin-protein ligase that mediates ubiquitination and subsequent proteasomal degradation of target proteins. E3 ubiquitin ligases accept ubiquitin from an E2 ubiquitin-conjugating enzyme in the form of a thioester and then directly transfers the ubiquitin to targeted substrates.</text>
</comment>
<feature type="region of interest" description="Disordered" evidence="7">
    <location>
        <begin position="204"/>
        <end position="270"/>
    </location>
</feature>
<feature type="domain" description="SIAH-type" evidence="8">
    <location>
        <begin position="660"/>
        <end position="721"/>
    </location>
</feature>
<dbReference type="AlphaFoldDB" id="A0A226DN41"/>
<comment type="similarity">
    <text evidence="1 6">Belongs to the SINA (Seven in absentia) family.</text>
</comment>
<dbReference type="GO" id="GO:0061630">
    <property type="term" value="F:ubiquitin protein ligase activity"/>
    <property type="evidence" value="ECO:0007669"/>
    <property type="project" value="UniProtKB-EC"/>
</dbReference>
<feature type="region of interest" description="Disordered" evidence="7">
    <location>
        <begin position="302"/>
        <end position="349"/>
    </location>
</feature>
<dbReference type="Gene3D" id="2.60.210.10">
    <property type="entry name" value="Apoptosis, Tumor Necrosis Factor Receptor Associated Protein 2, Chain A"/>
    <property type="match status" value="1"/>
</dbReference>
<proteinExistence type="inferred from homology"/>
<feature type="compositionally biased region" description="Low complexity" evidence="7">
    <location>
        <begin position="338"/>
        <end position="347"/>
    </location>
</feature>
<dbReference type="GO" id="GO:0008270">
    <property type="term" value="F:zinc ion binding"/>
    <property type="evidence" value="ECO:0007669"/>
    <property type="project" value="UniProtKB-KW"/>
</dbReference>
<dbReference type="OrthoDB" id="941555at2759"/>
<gene>
    <name evidence="9" type="ORF">Fcan01_18716</name>
</gene>
<dbReference type="Pfam" id="PF03145">
    <property type="entry name" value="Sina_TRAF"/>
    <property type="match status" value="1"/>
</dbReference>
<dbReference type="InterPro" id="IPR004162">
    <property type="entry name" value="SINA-like_animal"/>
</dbReference>
<keyword evidence="10" id="KW-1185">Reference proteome</keyword>
<feature type="compositionally biased region" description="Acidic residues" evidence="7">
    <location>
        <begin position="15"/>
        <end position="25"/>
    </location>
</feature>
<comment type="domain">
    <text evidence="6">The SBD domain (substrate-binding domain) mediates the interaction with substrate proteins. It is related to the TRAF family.</text>
</comment>
<dbReference type="GO" id="GO:0005737">
    <property type="term" value="C:cytoplasm"/>
    <property type="evidence" value="ECO:0007669"/>
    <property type="project" value="InterPro"/>
</dbReference>
<feature type="compositionally biased region" description="Basic and acidic residues" evidence="7">
    <location>
        <begin position="137"/>
        <end position="148"/>
    </location>
</feature>
<dbReference type="GO" id="GO:0031624">
    <property type="term" value="F:ubiquitin conjugating enzyme binding"/>
    <property type="evidence" value="ECO:0007669"/>
    <property type="project" value="TreeGrafter"/>
</dbReference>
<evidence type="ECO:0000256" key="2">
    <source>
        <dbReference type="ARBA" id="ARBA00022723"/>
    </source>
</evidence>
<evidence type="ECO:0000256" key="5">
    <source>
        <dbReference type="PROSITE-ProRule" id="PRU00455"/>
    </source>
</evidence>
<dbReference type="GO" id="GO:0043161">
    <property type="term" value="P:proteasome-mediated ubiquitin-dependent protein catabolic process"/>
    <property type="evidence" value="ECO:0007669"/>
    <property type="project" value="TreeGrafter"/>
</dbReference>
<dbReference type="PANTHER" id="PTHR45877">
    <property type="entry name" value="E3 UBIQUITIN-PROTEIN LIGASE SIAH2"/>
    <property type="match status" value="1"/>
</dbReference>
<dbReference type="Gene3D" id="3.30.40.10">
    <property type="entry name" value="Zinc/RING finger domain, C3HC4 (zinc finger)"/>
    <property type="match status" value="1"/>
</dbReference>
<keyword evidence="6" id="KW-0833">Ubl conjugation pathway</keyword>
<sequence>MEKERCSWSRRTTNDDDVNEDDDETLVFLLLHKSNPTPNQTQSSTRSVTSPAQPRPEDQMSTTPKKREHIGIKAKIYNSPESLSMEEAYHKVYSSRNRYGNRSEQPHDFSPNQDLYQLRLYSEEGKLTKVVSEDGNDFDHKLAGDKVDVNNTNNNEMSPDEQKNTSPEIHLDEIEPSSTKITKDSITAAKRNVSVTSNLNQILSPTMADSATNDPPTRETLDQIPSNLSSEFHTPRDDPILPDNVIPDPIPTGEKISGQHSSSSISSAASNKTVVFNDKQTNSQRKHQSPYKLRAQSPYKSALKNAKTTQSSDSVMNKMSNTTPMIKTPISGNKKFTKIPIPITPKFTPKERQNFAPITRPLKARGPLHLSDLELSPMPSPTTSTSLNLKTSAVDKTIKNEDEKIIEPQKPPPPKPTPKITPTKHSCIGVQQPPKPTSYLEKQQAKMQLAKKIKTINTLSATIQRRVKPKPAADWRRNRKSLQGNKFASNSIQQQSSCPKMSTFSASSGTILTENHEAGISEQYIPTLYDSGEDEKELEQQLEEGKSSPQTDGESTTVVFKMGNDHELSPSVTSAPENVDVSRSEIDAISDQVAESIPIKIEDRDDEAPIAVGIHLTTEHPQDIINQNNEAHQPFNLETNFHRQTLNDSVEVKNDTQVQIVKVPCRFTASGCKEMLVRGTLSEDNHHRECQFRPISCILLQTCNETVPYHSFNLHFSTHYLCPTYAKTLTTRIPIASEAFNVEYSWLPKWLRVGHANFFVMMNHTLKGKSIGEDGHWMFWVWMIGSQEEASKFFYEIEICKDHRKKCATFTTQSIRTTTAQIFATKSCLCVTDEEMKRILCLEDKLFTDLFIDVAIVRKPSSTVDTTPSYTGKYRDPR</sequence>
<dbReference type="UniPathway" id="UPA00143"/>
<dbReference type="PANTHER" id="PTHR45877:SF2">
    <property type="entry name" value="E3 UBIQUITIN-PROTEIN LIGASE SINA-RELATED"/>
    <property type="match status" value="1"/>
</dbReference>
<comment type="caution">
    <text evidence="9">The sequence shown here is derived from an EMBL/GenBank/DDBJ whole genome shotgun (WGS) entry which is preliminary data.</text>
</comment>
<keyword evidence="2 6" id="KW-0479">Metal-binding</keyword>
<evidence type="ECO:0000313" key="10">
    <source>
        <dbReference type="Proteomes" id="UP000198287"/>
    </source>
</evidence>
<protein>
    <recommendedName>
        <fullName evidence="6">E3 ubiquitin-protein ligase</fullName>
        <ecNumber evidence="6">2.3.2.27</ecNumber>
    </recommendedName>
</protein>
<feature type="region of interest" description="Disordered" evidence="7">
    <location>
        <begin position="534"/>
        <end position="555"/>
    </location>
</feature>
<evidence type="ECO:0000259" key="8">
    <source>
        <dbReference type="PROSITE" id="PS51081"/>
    </source>
</evidence>
<feature type="compositionally biased region" description="Polar residues" evidence="7">
    <location>
        <begin position="204"/>
        <end position="215"/>
    </location>
</feature>
<feature type="compositionally biased region" description="Low complexity" evidence="7">
    <location>
        <begin position="261"/>
        <end position="270"/>
    </location>
</feature>
<feature type="compositionally biased region" description="Polar residues" evidence="7">
    <location>
        <begin position="306"/>
        <end position="325"/>
    </location>
</feature>
<dbReference type="PROSITE" id="PS51081">
    <property type="entry name" value="ZF_SIAH"/>
    <property type="match status" value="1"/>
</dbReference>
<feature type="region of interest" description="Disordered" evidence="7">
    <location>
        <begin position="135"/>
        <end position="169"/>
    </location>
</feature>
<comment type="catalytic activity">
    <reaction evidence="6">
        <text>S-ubiquitinyl-[E2 ubiquitin-conjugating enzyme]-L-cysteine + [acceptor protein]-L-lysine = [E2 ubiquitin-conjugating enzyme]-L-cysteine + N(6)-ubiquitinyl-[acceptor protein]-L-lysine.</text>
        <dbReference type="EC" id="2.3.2.27"/>
    </reaction>
</comment>
<evidence type="ECO:0000256" key="3">
    <source>
        <dbReference type="ARBA" id="ARBA00022771"/>
    </source>
</evidence>
<dbReference type="EMBL" id="LNIX01000015">
    <property type="protein sequence ID" value="OXA46643.1"/>
    <property type="molecule type" value="Genomic_DNA"/>
</dbReference>
<evidence type="ECO:0000313" key="9">
    <source>
        <dbReference type="EMBL" id="OXA46643.1"/>
    </source>
</evidence>
<feature type="region of interest" description="Disordered" evidence="7">
    <location>
        <begin position="1"/>
        <end position="72"/>
    </location>
</feature>
<dbReference type="SUPFAM" id="SSF49599">
    <property type="entry name" value="TRAF domain-like"/>
    <property type="match status" value="1"/>
</dbReference>
<keyword evidence="4 6" id="KW-0862">Zinc</keyword>
<dbReference type="InterPro" id="IPR018121">
    <property type="entry name" value="7-in-absentia-prot_TRAF-dom"/>
</dbReference>
<keyword evidence="3 5" id="KW-0863">Zinc-finger</keyword>
<evidence type="ECO:0000256" key="6">
    <source>
        <dbReference type="RuleBase" id="RU201113"/>
    </source>
</evidence>
<organism evidence="9 10">
    <name type="scientific">Folsomia candida</name>
    <name type="common">Springtail</name>
    <dbReference type="NCBI Taxonomy" id="158441"/>
    <lineage>
        <taxon>Eukaryota</taxon>
        <taxon>Metazoa</taxon>
        <taxon>Ecdysozoa</taxon>
        <taxon>Arthropoda</taxon>
        <taxon>Hexapoda</taxon>
        <taxon>Collembola</taxon>
        <taxon>Entomobryomorpha</taxon>
        <taxon>Isotomoidea</taxon>
        <taxon>Isotomidae</taxon>
        <taxon>Proisotominae</taxon>
        <taxon>Folsomia</taxon>
    </lineage>
</organism>
<feature type="compositionally biased region" description="Polar residues" evidence="7">
    <location>
        <begin position="223"/>
        <end position="232"/>
    </location>
</feature>
<evidence type="ECO:0000256" key="7">
    <source>
        <dbReference type="SAM" id="MobiDB-lite"/>
    </source>
</evidence>
<name>A0A226DN41_FOLCA</name>
<dbReference type="GO" id="GO:0016567">
    <property type="term" value="P:protein ubiquitination"/>
    <property type="evidence" value="ECO:0007669"/>
    <property type="project" value="UniProtKB-UniPathway"/>
</dbReference>
<feature type="compositionally biased region" description="Pro residues" evidence="7">
    <location>
        <begin position="409"/>
        <end position="419"/>
    </location>
</feature>
<accession>A0A226DN41</accession>
<reference evidence="9 10" key="1">
    <citation type="submission" date="2015-12" db="EMBL/GenBank/DDBJ databases">
        <title>The genome of Folsomia candida.</title>
        <authorList>
            <person name="Faddeeva A."/>
            <person name="Derks M.F."/>
            <person name="Anvar Y."/>
            <person name="Smit S."/>
            <person name="Van Straalen N."/>
            <person name="Roelofs D."/>
        </authorList>
    </citation>
    <scope>NUCLEOTIDE SEQUENCE [LARGE SCALE GENOMIC DNA]</scope>
    <source>
        <strain evidence="9 10">VU population</strain>
        <tissue evidence="9">Whole body</tissue>
    </source>
</reference>
<dbReference type="InterPro" id="IPR013010">
    <property type="entry name" value="Znf_SIAH"/>
</dbReference>
<dbReference type="Proteomes" id="UP000198287">
    <property type="component" value="Unassembled WGS sequence"/>
</dbReference>
<dbReference type="InterPro" id="IPR008974">
    <property type="entry name" value="TRAF-like"/>
</dbReference>
<feature type="region of interest" description="Disordered" evidence="7">
    <location>
        <begin position="402"/>
        <end position="438"/>
    </location>
</feature>